<keyword evidence="2" id="KW-1185">Reference proteome</keyword>
<sequence>MLSLNVHDVQNIDLGCVRSYFCRDNKRLFYAREILIHSVSGSFRLSLFADQTQDLDLDQAELSRFPTELNAIITDEGVSLCHKS</sequence>
<dbReference type="AlphaFoldDB" id="F9UH32"/>
<evidence type="ECO:0000313" key="1">
    <source>
        <dbReference type="EMBL" id="EGV16436.1"/>
    </source>
</evidence>
<gene>
    <name evidence="1" type="ORF">ThimaDRAFT_4205</name>
</gene>
<proteinExistence type="predicted"/>
<dbReference type="EMBL" id="AFWV01000017">
    <property type="protein sequence ID" value="EGV16436.1"/>
    <property type="molecule type" value="Genomic_DNA"/>
</dbReference>
<name>F9UH32_9GAMM</name>
<dbReference type="STRING" id="768671.ThimaDRAFT_4205"/>
<protein>
    <submittedName>
        <fullName evidence="1">Uncharacterized protein</fullName>
    </submittedName>
</protein>
<reference evidence="1 2" key="1">
    <citation type="submission" date="2011-06" db="EMBL/GenBank/DDBJ databases">
        <title>The draft genome of Thiocapsa marina 5811.</title>
        <authorList>
            <consortium name="US DOE Joint Genome Institute (JGI-PGF)"/>
            <person name="Lucas S."/>
            <person name="Han J."/>
            <person name="Cheng J.-F."/>
            <person name="Goodwin L."/>
            <person name="Pitluck S."/>
            <person name="Peters L."/>
            <person name="Land M.L."/>
            <person name="Hauser L."/>
            <person name="Vogl K."/>
            <person name="Liu Z."/>
            <person name="Imhoff J."/>
            <person name="Thiel V."/>
            <person name="Frigaard N.-U."/>
            <person name="Bryant D."/>
            <person name="Woyke T.J."/>
        </authorList>
    </citation>
    <scope>NUCLEOTIDE SEQUENCE [LARGE SCALE GENOMIC DNA]</scope>
    <source>
        <strain evidence="1 2">5811</strain>
    </source>
</reference>
<evidence type="ECO:0000313" key="2">
    <source>
        <dbReference type="Proteomes" id="UP000005459"/>
    </source>
</evidence>
<organism evidence="1 2">
    <name type="scientific">Thiocapsa marina 5811</name>
    <dbReference type="NCBI Taxonomy" id="768671"/>
    <lineage>
        <taxon>Bacteria</taxon>
        <taxon>Pseudomonadati</taxon>
        <taxon>Pseudomonadota</taxon>
        <taxon>Gammaproteobacteria</taxon>
        <taxon>Chromatiales</taxon>
        <taxon>Chromatiaceae</taxon>
        <taxon>Thiocapsa</taxon>
    </lineage>
</organism>
<accession>F9UH32</accession>
<dbReference type="Proteomes" id="UP000005459">
    <property type="component" value="Unassembled WGS sequence"/>
</dbReference>